<dbReference type="AlphaFoldDB" id="B9YAI6"/>
<comment type="caution">
    <text evidence="1">The sequence shown here is derived from an EMBL/GenBank/DDBJ whole genome shotgun (WGS) entry which is preliminary data.</text>
</comment>
<accession>B9YAI6</accession>
<proteinExistence type="predicted"/>
<sequence>MRDLLRNPGSRIFPCFQRNKKMGTSASQSVSLQSFLIAADLVYKADEEDLASRYI</sequence>
<gene>
    <name evidence="1" type="ORF">HOLDEFILI_02843</name>
</gene>
<protein>
    <submittedName>
        <fullName evidence="1">Uncharacterized protein</fullName>
    </submittedName>
</protein>
<name>B9YAI6_9FIRM</name>
<evidence type="ECO:0000313" key="2">
    <source>
        <dbReference type="Proteomes" id="UP000005950"/>
    </source>
</evidence>
<dbReference type="EMBL" id="ACCF01000181">
    <property type="protein sequence ID" value="EEF67020.1"/>
    <property type="molecule type" value="Genomic_DNA"/>
</dbReference>
<dbReference type="Proteomes" id="UP000005950">
    <property type="component" value="Unassembled WGS sequence"/>
</dbReference>
<reference evidence="1 2" key="1">
    <citation type="submission" date="2008-12" db="EMBL/GenBank/DDBJ databases">
        <authorList>
            <person name="Fulton L."/>
            <person name="Clifton S."/>
            <person name="Fulton B."/>
            <person name="Xu J."/>
            <person name="Minx P."/>
            <person name="Pepin K.H."/>
            <person name="Johnson M."/>
            <person name="Bhonagiri V."/>
            <person name="Nash W.E."/>
            <person name="Mardis E.R."/>
            <person name="Wilson R.K."/>
        </authorList>
    </citation>
    <scope>NUCLEOTIDE SEQUENCE [LARGE SCALE GENOMIC DNA]</scope>
    <source>
        <strain evidence="1 2">DSM 12042</strain>
    </source>
</reference>
<reference evidence="1 2" key="2">
    <citation type="submission" date="2009-02" db="EMBL/GenBank/DDBJ databases">
        <title>Draft genome sequence of Holdemania filiformis DSM 12042.</title>
        <authorList>
            <person name="Sudarsanam P."/>
            <person name="Ley R."/>
            <person name="Guruge J."/>
            <person name="Turnbaugh P.J."/>
            <person name="Mahowald M."/>
            <person name="Liep D."/>
            <person name="Gordon J."/>
        </authorList>
    </citation>
    <scope>NUCLEOTIDE SEQUENCE [LARGE SCALE GENOMIC DNA]</scope>
    <source>
        <strain evidence="1 2">DSM 12042</strain>
    </source>
</reference>
<evidence type="ECO:0000313" key="1">
    <source>
        <dbReference type="EMBL" id="EEF67020.1"/>
    </source>
</evidence>
<dbReference type="STRING" id="545696.HOLDEFILI_02843"/>
<dbReference type="HOGENOM" id="CLU_3026126_0_0_9"/>
<organism evidence="1 2">
    <name type="scientific">Holdemania filiformis DSM 12042</name>
    <dbReference type="NCBI Taxonomy" id="545696"/>
    <lineage>
        <taxon>Bacteria</taxon>
        <taxon>Bacillati</taxon>
        <taxon>Bacillota</taxon>
        <taxon>Erysipelotrichia</taxon>
        <taxon>Erysipelotrichales</taxon>
        <taxon>Erysipelotrichaceae</taxon>
        <taxon>Holdemania</taxon>
    </lineage>
</organism>